<keyword evidence="4" id="KW-1185">Reference proteome</keyword>
<reference evidence="3" key="1">
    <citation type="journal article" date="2014" name="Int. J. Syst. Evol. Microbiol.">
        <title>Complete genome sequence of Corynebacterium casei LMG S-19264T (=DSM 44701T), isolated from a smear-ripened cheese.</title>
        <authorList>
            <consortium name="US DOE Joint Genome Institute (JGI-PGF)"/>
            <person name="Walter F."/>
            <person name="Albersmeier A."/>
            <person name="Kalinowski J."/>
            <person name="Ruckert C."/>
        </authorList>
    </citation>
    <scope>NUCLEOTIDE SEQUENCE</scope>
    <source>
        <strain evidence="3">JCM 10088</strain>
    </source>
</reference>
<name>A0A830H0B4_9CREN</name>
<evidence type="ECO:0000313" key="3">
    <source>
        <dbReference type="EMBL" id="GGP22019.1"/>
    </source>
</evidence>
<reference evidence="3" key="2">
    <citation type="submission" date="2020-09" db="EMBL/GenBank/DDBJ databases">
        <authorList>
            <person name="Sun Q."/>
            <person name="Ohkuma M."/>
        </authorList>
    </citation>
    <scope>NUCLEOTIDE SEQUENCE</scope>
    <source>
        <strain evidence="3">JCM 10088</strain>
    </source>
</reference>
<accession>A0A830H0B4</accession>
<dbReference type="NCBIfam" id="TIGR00270">
    <property type="entry name" value="multiprotein bridging factor aMBF1"/>
    <property type="match status" value="1"/>
</dbReference>
<dbReference type="InterPro" id="IPR010982">
    <property type="entry name" value="Lambda_DNA-bd_dom_sf"/>
</dbReference>
<dbReference type="Pfam" id="PF01381">
    <property type="entry name" value="HTH_3"/>
    <property type="match status" value="1"/>
</dbReference>
<protein>
    <submittedName>
        <fullName evidence="3">XRE family transcriptional regulator</fullName>
    </submittedName>
</protein>
<dbReference type="AlphaFoldDB" id="A0A830H0B4"/>
<feature type="domain" description="HTH cro/C1-type" evidence="2">
    <location>
        <begin position="100"/>
        <end position="154"/>
    </location>
</feature>
<comment type="caution">
    <text evidence="3">The sequence shown here is derived from an EMBL/GenBank/DDBJ whole genome shotgun (WGS) entry which is preliminary data.</text>
</comment>
<dbReference type="SUPFAM" id="SSF47413">
    <property type="entry name" value="lambda repressor-like DNA-binding domains"/>
    <property type="match status" value="1"/>
</dbReference>
<dbReference type="SMART" id="SM00530">
    <property type="entry name" value="HTH_XRE"/>
    <property type="match status" value="1"/>
</dbReference>
<dbReference type="InterPro" id="IPR001387">
    <property type="entry name" value="Cro/C1-type_HTH"/>
</dbReference>
<dbReference type="Proteomes" id="UP000610960">
    <property type="component" value="Unassembled WGS sequence"/>
</dbReference>
<dbReference type="CDD" id="cd00093">
    <property type="entry name" value="HTH_XRE"/>
    <property type="match status" value="1"/>
</dbReference>
<gene>
    <name evidence="3" type="ORF">GCM10007981_16530</name>
</gene>
<sequence>MAVVLYMMVTCDICGRETSNPVIMEIDGAYLNLCERCASKYASAKNAKIISGVVGPVNPSAAPRIVSSKPTPRQSPPKKSGISVKQADRYAVAEDYADLIRGARENLGMDRTALARVLGIKDSVLRNIEEGKLVPDIALAKKMEKVLGIQLLISETEGGGVDSGGFDREITLGDVVELRKKEGSK</sequence>
<dbReference type="GO" id="GO:0003677">
    <property type="term" value="F:DNA binding"/>
    <property type="evidence" value="ECO:0007669"/>
    <property type="project" value="InterPro"/>
</dbReference>
<dbReference type="EMBL" id="BMNL01000003">
    <property type="protein sequence ID" value="GGP22019.1"/>
    <property type="molecule type" value="Genomic_DNA"/>
</dbReference>
<dbReference type="Gene3D" id="1.10.260.40">
    <property type="entry name" value="lambda repressor-like DNA-binding domains"/>
    <property type="match status" value="1"/>
</dbReference>
<evidence type="ECO:0000313" key="4">
    <source>
        <dbReference type="Proteomes" id="UP000610960"/>
    </source>
</evidence>
<feature type="region of interest" description="Disordered" evidence="1">
    <location>
        <begin position="61"/>
        <end position="84"/>
    </location>
</feature>
<evidence type="ECO:0000259" key="2">
    <source>
        <dbReference type="PROSITE" id="PS50943"/>
    </source>
</evidence>
<dbReference type="PROSITE" id="PS50943">
    <property type="entry name" value="HTH_CROC1"/>
    <property type="match status" value="1"/>
</dbReference>
<dbReference type="InterPro" id="IPR004451">
    <property type="entry name" value="MJ0586"/>
</dbReference>
<organism evidence="3 4">
    <name type="scientific">Thermocladium modestius</name>
    <dbReference type="NCBI Taxonomy" id="62609"/>
    <lineage>
        <taxon>Archaea</taxon>
        <taxon>Thermoproteota</taxon>
        <taxon>Thermoprotei</taxon>
        <taxon>Thermoproteales</taxon>
        <taxon>Thermoproteaceae</taxon>
        <taxon>Thermocladium</taxon>
    </lineage>
</organism>
<proteinExistence type="predicted"/>
<evidence type="ECO:0000256" key="1">
    <source>
        <dbReference type="SAM" id="MobiDB-lite"/>
    </source>
</evidence>